<evidence type="ECO:0000313" key="2">
    <source>
        <dbReference type="Proteomes" id="UP000324392"/>
    </source>
</evidence>
<protein>
    <submittedName>
        <fullName evidence="1">Uncharacterized protein</fullName>
    </submittedName>
</protein>
<name>A0A455VPA1_9GAMM</name>
<accession>A0A455VPA1</accession>
<gene>
    <name evidence="1" type="ORF">SSYIS1_11890</name>
</gene>
<proteinExistence type="predicted"/>
<reference evidence="1 2" key="1">
    <citation type="submission" date="2019-03" db="EMBL/GenBank/DDBJ databases">
        <title>The genome sequence of Candidatus Serratia symbiotica strain IS.</title>
        <authorList>
            <person name="Nikoh N."/>
            <person name="Koga R."/>
            <person name="Oshima K."/>
            <person name="Hattori M."/>
            <person name="Fukatsu T."/>
        </authorList>
    </citation>
    <scope>NUCLEOTIDE SEQUENCE [LARGE SCALE GENOMIC DNA]</scope>
    <source>
        <strain evidence="1 2">IS</strain>
    </source>
</reference>
<dbReference type="Proteomes" id="UP000324392">
    <property type="component" value="Chromosome"/>
</dbReference>
<organism evidence="1 2">
    <name type="scientific">Serratia symbiotica</name>
    <dbReference type="NCBI Taxonomy" id="138074"/>
    <lineage>
        <taxon>Bacteria</taxon>
        <taxon>Pseudomonadati</taxon>
        <taxon>Pseudomonadota</taxon>
        <taxon>Gammaproteobacteria</taxon>
        <taxon>Enterobacterales</taxon>
        <taxon>Yersiniaceae</taxon>
        <taxon>Serratia</taxon>
    </lineage>
</organism>
<evidence type="ECO:0000313" key="1">
    <source>
        <dbReference type="EMBL" id="BBI91805.1"/>
    </source>
</evidence>
<dbReference type="EMBL" id="AP019531">
    <property type="protein sequence ID" value="BBI91805.1"/>
    <property type="molecule type" value="Genomic_DNA"/>
</dbReference>
<sequence length="65" mass="7391">MTELQARQAKNARNLFLKLHVGQLKKPWLTCGDSRLYQFAVHRQVKNSARQAVDDPLTLGCQAII</sequence>
<dbReference type="AlphaFoldDB" id="A0A455VPA1"/>